<dbReference type="Gene3D" id="1.25.40.390">
    <property type="match status" value="2"/>
</dbReference>
<name>A0A5J4RW42_9ZZZZ</name>
<dbReference type="InterPro" id="IPR033985">
    <property type="entry name" value="SusD-like_N"/>
</dbReference>
<evidence type="ECO:0000313" key="2">
    <source>
        <dbReference type="EMBL" id="KAA6337465.1"/>
    </source>
</evidence>
<proteinExistence type="predicted"/>
<accession>A0A5J4RW42</accession>
<dbReference type="AlphaFoldDB" id="A0A5J4RW42"/>
<dbReference type="PROSITE" id="PS51257">
    <property type="entry name" value="PROKAR_LIPOPROTEIN"/>
    <property type="match status" value="1"/>
</dbReference>
<reference evidence="2" key="1">
    <citation type="submission" date="2019-03" db="EMBL/GenBank/DDBJ databases">
        <title>Single cell metagenomics reveals metabolic interactions within the superorganism composed of flagellate Streblomastix strix and complex community of Bacteroidetes bacteria on its surface.</title>
        <authorList>
            <person name="Treitli S.C."/>
            <person name="Kolisko M."/>
            <person name="Husnik F."/>
            <person name="Keeling P."/>
            <person name="Hampl V."/>
        </authorList>
    </citation>
    <scope>NUCLEOTIDE SEQUENCE</scope>
    <source>
        <strain evidence="2">STM</strain>
    </source>
</reference>
<organism evidence="2">
    <name type="scientific">termite gut metagenome</name>
    <dbReference type="NCBI Taxonomy" id="433724"/>
    <lineage>
        <taxon>unclassified sequences</taxon>
        <taxon>metagenomes</taxon>
        <taxon>organismal metagenomes</taxon>
    </lineage>
</organism>
<evidence type="ECO:0000259" key="1">
    <source>
        <dbReference type="Pfam" id="PF14322"/>
    </source>
</evidence>
<gene>
    <name evidence="2" type="ORF">EZS27_014453</name>
</gene>
<protein>
    <submittedName>
        <fullName evidence="2">RagB/SusD family nutrient uptake outer membrane protein</fullName>
    </submittedName>
</protein>
<dbReference type="InterPro" id="IPR011990">
    <property type="entry name" value="TPR-like_helical_dom_sf"/>
</dbReference>
<comment type="caution">
    <text evidence="2">The sequence shown here is derived from an EMBL/GenBank/DDBJ whole genome shotgun (WGS) entry which is preliminary data.</text>
</comment>
<dbReference type="EMBL" id="SNRY01000697">
    <property type="protein sequence ID" value="KAA6337465.1"/>
    <property type="molecule type" value="Genomic_DNA"/>
</dbReference>
<sequence length="496" mass="56982">MKKRYFTILSASILMILAGCSDWLDVTPRSEIREDVLISTEDGYKKALIGAYILTAQRQLYGRNTSMYFPEALSRHWMLPATNTTELYRLSNFEYTTSNVESLISDIWINYYKVIVQLNNILTNVETPIISFNYDNDKLIQGEALGLRAFLHLDILRYFGPVPDNTDGAAIAIPYMTEMTKDANRLISISYSEVVKHIEQDLNEAERLLENIDPILFNSNNQLNSTTATGEYRPEDSWQLYRQSRFNYYAVLGTKARFYHWIGDKAQAVAYAKQVIEAVNSDDTPKFSLATEATYSVASGSGSNLVMFSEHLFGIHNPDLQSIIESSFKTSSATLTQTEANLKIAYENTVHVNDIRYRVPRYWEMKTYQNGATMNHFKKYTGTDQIPTNNRVPLLRLAEMYLILIEDLPVSEAEPYFITYRIARALDASIDNSSTADEAAVLSRLEKEYRKEFYGEGQMFFFYKKHNYTRYTWPTTFVLPADAYVIPKPKGQISFE</sequence>
<feature type="domain" description="SusD-like N-terminal" evidence="1">
    <location>
        <begin position="22"/>
        <end position="211"/>
    </location>
</feature>
<dbReference type="SUPFAM" id="SSF48452">
    <property type="entry name" value="TPR-like"/>
    <property type="match status" value="1"/>
</dbReference>
<dbReference type="Pfam" id="PF14322">
    <property type="entry name" value="SusD-like_3"/>
    <property type="match status" value="1"/>
</dbReference>